<comment type="caution">
    <text evidence="1">The sequence shown here is derived from an EMBL/GenBank/DDBJ whole genome shotgun (WGS) entry which is preliminary data.</text>
</comment>
<evidence type="ECO:0000313" key="1">
    <source>
        <dbReference type="EMBL" id="KAJ3838186.1"/>
    </source>
</evidence>
<organism evidence="1 2">
    <name type="scientific">Lentinula raphanica</name>
    <dbReference type="NCBI Taxonomy" id="153919"/>
    <lineage>
        <taxon>Eukaryota</taxon>
        <taxon>Fungi</taxon>
        <taxon>Dikarya</taxon>
        <taxon>Basidiomycota</taxon>
        <taxon>Agaricomycotina</taxon>
        <taxon>Agaricomycetes</taxon>
        <taxon>Agaricomycetidae</taxon>
        <taxon>Agaricales</taxon>
        <taxon>Marasmiineae</taxon>
        <taxon>Omphalotaceae</taxon>
        <taxon>Lentinula</taxon>
    </lineage>
</organism>
<protein>
    <submittedName>
        <fullName evidence="1">Uncharacterized protein</fullName>
    </submittedName>
</protein>
<name>A0AA38UEA6_9AGAR</name>
<dbReference type="Proteomes" id="UP001163846">
    <property type="component" value="Unassembled WGS sequence"/>
</dbReference>
<proteinExistence type="predicted"/>
<reference evidence="1" key="1">
    <citation type="submission" date="2022-08" db="EMBL/GenBank/DDBJ databases">
        <authorList>
            <consortium name="DOE Joint Genome Institute"/>
            <person name="Min B."/>
            <person name="Riley R."/>
            <person name="Sierra-Patev S."/>
            <person name="Naranjo-Ortiz M."/>
            <person name="Looney B."/>
            <person name="Konkel Z."/>
            <person name="Slot J.C."/>
            <person name="Sakamoto Y."/>
            <person name="Steenwyk J.L."/>
            <person name="Rokas A."/>
            <person name="Carro J."/>
            <person name="Camarero S."/>
            <person name="Ferreira P."/>
            <person name="Molpeceres G."/>
            <person name="Ruiz-Duenas F.J."/>
            <person name="Serrano A."/>
            <person name="Henrissat B."/>
            <person name="Drula E."/>
            <person name="Hughes K.W."/>
            <person name="Mata J.L."/>
            <person name="Ishikawa N.K."/>
            <person name="Vargas-Isla R."/>
            <person name="Ushijima S."/>
            <person name="Smith C.A."/>
            <person name="Ahrendt S."/>
            <person name="Andreopoulos W."/>
            <person name="He G."/>
            <person name="Labutti K."/>
            <person name="Lipzen A."/>
            <person name="Ng V."/>
            <person name="Sandor L."/>
            <person name="Barry K."/>
            <person name="Martinez A.T."/>
            <person name="Xiao Y."/>
            <person name="Gibbons J.G."/>
            <person name="Terashima K."/>
            <person name="Hibbett D.S."/>
            <person name="Grigoriev I.V."/>
        </authorList>
    </citation>
    <scope>NUCLEOTIDE SEQUENCE</scope>
    <source>
        <strain evidence="1">TFB9207</strain>
    </source>
</reference>
<accession>A0AA38UEA6</accession>
<keyword evidence="2" id="KW-1185">Reference proteome</keyword>
<dbReference type="EMBL" id="MU806197">
    <property type="protein sequence ID" value="KAJ3838186.1"/>
    <property type="molecule type" value="Genomic_DNA"/>
</dbReference>
<sequence>MGECWQLLSIDNWATTGHELGKLKEFFWCPNRAVSFLKAVVMPSTYKSDTRSPEDQARAQRMALEPQFSTLLLTLPVELLLIIAEDLGKDYLHLLCFSLTCTFLWEITGRTRYHSLYRRLKQDSWSGSRIILIGEYADRLPDSMLTDEEKEEFKLLDERRYSLYGLAGSLYSIAYDNFRQLSRIPKYPIFGDQRVRRNPKLLDELMDAHDIEQCMPWVSVSRKDCVVERQDGDRWMLRNLSKREYVTLANSRHVMQILYTLVGETQYSCYSFSDEGPENWEGDRIDLTVASLHQQEVGDDVNEWADITRYVIKELVKRAYEDGCQEELAFEDGSEDESDPDSLY</sequence>
<evidence type="ECO:0000313" key="2">
    <source>
        <dbReference type="Proteomes" id="UP001163846"/>
    </source>
</evidence>
<gene>
    <name evidence="1" type="ORF">F5878DRAFT_182200</name>
</gene>
<dbReference type="AlphaFoldDB" id="A0AA38UEA6"/>